<keyword evidence="6 7" id="KW-0802">TPR repeat</keyword>
<comment type="similarity">
    <text evidence="2">Belongs to the NCF2/NOXA1 family.</text>
</comment>
<dbReference type="AlphaFoldDB" id="A0A8C5R081"/>
<proteinExistence type="inferred from homology"/>
<evidence type="ECO:0000256" key="7">
    <source>
        <dbReference type="PROSITE-ProRule" id="PRU00339"/>
    </source>
</evidence>
<comment type="subcellular location">
    <subcellularLocation>
        <location evidence="1">Cytoplasm</location>
    </subcellularLocation>
</comment>
<name>A0A8C5R081_9ANUR</name>
<keyword evidence="9" id="KW-1185">Reference proteome</keyword>
<dbReference type="InterPro" id="IPR011990">
    <property type="entry name" value="TPR-like_helical_dom_sf"/>
</dbReference>
<evidence type="ECO:0000256" key="5">
    <source>
        <dbReference type="ARBA" id="ARBA00022737"/>
    </source>
</evidence>
<reference evidence="8" key="2">
    <citation type="submission" date="2025-09" db="UniProtKB">
        <authorList>
            <consortium name="Ensembl"/>
        </authorList>
    </citation>
    <scope>IDENTIFICATION</scope>
</reference>
<dbReference type="InterPro" id="IPR051864">
    <property type="entry name" value="NCF2_NOXA1"/>
</dbReference>
<dbReference type="GO" id="GO:0005737">
    <property type="term" value="C:cytoplasm"/>
    <property type="evidence" value="ECO:0007669"/>
    <property type="project" value="UniProtKB-SubCell"/>
</dbReference>
<evidence type="ECO:0000256" key="1">
    <source>
        <dbReference type="ARBA" id="ARBA00004496"/>
    </source>
</evidence>
<keyword evidence="5" id="KW-0677">Repeat</keyword>
<dbReference type="GO" id="GO:0042554">
    <property type="term" value="P:superoxide anion generation"/>
    <property type="evidence" value="ECO:0007669"/>
    <property type="project" value="TreeGrafter"/>
</dbReference>
<dbReference type="OrthoDB" id="5983572at2759"/>
<dbReference type="PROSITE" id="PS50005">
    <property type="entry name" value="TPR"/>
    <property type="match status" value="1"/>
</dbReference>
<feature type="repeat" description="TPR" evidence="7">
    <location>
        <begin position="37"/>
        <end position="70"/>
    </location>
</feature>
<dbReference type="PANTHER" id="PTHR15175">
    <property type="entry name" value="NEUTROPHIL CYTOSOLIC FACTOR 2, NEUTROPHIL NADPH OXIDASE FACTOR 2"/>
    <property type="match status" value="1"/>
</dbReference>
<dbReference type="Proteomes" id="UP000694569">
    <property type="component" value="Unplaced"/>
</dbReference>
<dbReference type="GO" id="GO:0016176">
    <property type="term" value="F:superoxide-generating NADPH oxidase activator activity"/>
    <property type="evidence" value="ECO:0007669"/>
    <property type="project" value="TreeGrafter"/>
</dbReference>
<dbReference type="GeneTree" id="ENSGT00530000063843"/>
<evidence type="ECO:0000313" key="8">
    <source>
        <dbReference type="Ensembl" id="ENSLLEP00000044813.1"/>
    </source>
</evidence>
<keyword evidence="4" id="KW-0963">Cytoplasm</keyword>
<dbReference type="PANTHER" id="PTHR15175:SF4">
    <property type="entry name" value="NADPH OXIDASE ACTIVATOR 1"/>
    <property type="match status" value="1"/>
</dbReference>
<evidence type="ECO:0008006" key="10">
    <source>
        <dbReference type="Google" id="ProtNLM"/>
    </source>
</evidence>
<dbReference type="FunFam" id="1.25.40.10:FF:000017">
    <property type="entry name" value="NADPH oxidase regulator NoxR"/>
    <property type="match status" value="1"/>
</dbReference>
<keyword evidence="3" id="KW-0728">SH3 domain</keyword>
<dbReference type="Ensembl" id="ENSLLET00000046605.1">
    <property type="protein sequence ID" value="ENSLLEP00000044813.1"/>
    <property type="gene ID" value="ENSLLEG00000028440.1"/>
</dbReference>
<evidence type="ECO:0000256" key="3">
    <source>
        <dbReference type="ARBA" id="ARBA00022443"/>
    </source>
</evidence>
<protein>
    <recommendedName>
        <fullName evidence="10">Tetratricopeptide repeat protein</fullName>
    </recommendedName>
</protein>
<sequence length="218" mass="25585">MHYKDIIRYWHEGVLEADKKNYDSALENFTSIEDPPARIWFNIGCIHLLRDDLQQSLEAFNQSVIKDPCLAVGFFQRSYVYFKLHRCKALSDCHLSLAQLRGNRVIDYKQLGLRHLLFAWEVVYNTAVFLGYLGKWQNAKEKLQETIHWLPGETRNSKLDSALDTVQRQVFLLPEHVPEGELFRPRKQEVEQLKSKDFLGKPKSLWSHGFDPDEQPLQ</sequence>
<accession>A0A8C5R081</accession>
<reference evidence="8" key="1">
    <citation type="submission" date="2025-08" db="UniProtKB">
        <authorList>
            <consortium name="Ensembl"/>
        </authorList>
    </citation>
    <scope>IDENTIFICATION</scope>
</reference>
<dbReference type="Gene3D" id="1.25.40.10">
    <property type="entry name" value="Tetratricopeptide repeat domain"/>
    <property type="match status" value="1"/>
</dbReference>
<dbReference type="SUPFAM" id="SSF48452">
    <property type="entry name" value="TPR-like"/>
    <property type="match status" value="1"/>
</dbReference>
<evidence type="ECO:0000256" key="2">
    <source>
        <dbReference type="ARBA" id="ARBA00008051"/>
    </source>
</evidence>
<dbReference type="InterPro" id="IPR019734">
    <property type="entry name" value="TPR_rpt"/>
</dbReference>
<evidence type="ECO:0000256" key="4">
    <source>
        <dbReference type="ARBA" id="ARBA00022490"/>
    </source>
</evidence>
<evidence type="ECO:0000256" key="6">
    <source>
        <dbReference type="ARBA" id="ARBA00022803"/>
    </source>
</evidence>
<organism evidence="8 9">
    <name type="scientific">Leptobrachium leishanense</name>
    <name type="common">Leishan spiny toad</name>
    <dbReference type="NCBI Taxonomy" id="445787"/>
    <lineage>
        <taxon>Eukaryota</taxon>
        <taxon>Metazoa</taxon>
        <taxon>Chordata</taxon>
        <taxon>Craniata</taxon>
        <taxon>Vertebrata</taxon>
        <taxon>Euteleostomi</taxon>
        <taxon>Amphibia</taxon>
        <taxon>Batrachia</taxon>
        <taxon>Anura</taxon>
        <taxon>Pelobatoidea</taxon>
        <taxon>Megophryidae</taxon>
        <taxon>Leptobrachium</taxon>
    </lineage>
</organism>
<evidence type="ECO:0000313" key="9">
    <source>
        <dbReference type="Proteomes" id="UP000694569"/>
    </source>
</evidence>